<dbReference type="PANTHER" id="PTHR43600:SF2">
    <property type="entry name" value="F420-NON-REDUCING HYDROGENASE VHU SUBUNIT A"/>
    <property type="match status" value="1"/>
</dbReference>
<dbReference type="RefSeq" id="WP_252739652.1">
    <property type="nucleotide sequence ID" value="NZ_JAMXIB010000001.1"/>
</dbReference>
<keyword evidence="4" id="KW-0479">Metal-binding</keyword>
<keyword evidence="5" id="KW-0560">Oxidoreductase</keyword>
<dbReference type="Gene3D" id="1.10.645.10">
    <property type="entry name" value="Cytochrome-c3 Hydrogenase, chain B"/>
    <property type="match status" value="1"/>
</dbReference>
<evidence type="ECO:0000313" key="7">
    <source>
        <dbReference type="Proteomes" id="UP001206312"/>
    </source>
</evidence>
<dbReference type="InterPro" id="IPR001501">
    <property type="entry name" value="Ni-dep_hyd_lsu"/>
</dbReference>
<dbReference type="InterPro" id="IPR029014">
    <property type="entry name" value="NiFe-Hase_large"/>
</dbReference>
<dbReference type="PROSITE" id="PS00507">
    <property type="entry name" value="NI_HGENASE_L_1"/>
    <property type="match status" value="1"/>
</dbReference>
<keyword evidence="7" id="KW-1185">Reference proteome</keyword>
<evidence type="ECO:0000256" key="4">
    <source>
        <dbReference type="ARBA" id="ARBA00022723"/>
    </source>
</evidence>
<dbReference type="EMBL" id="JAMXIB010000001">
    <property type="protein sequence ID" value="MCO5723270.1"/>
    <property type="molecule type" value="Genomic_DNA"/>
</dbReference>
<keyword evidence="3" id="KW-0533">Nickel</keyword>
<evidence type="ECO:0000256" key="5">
    <source>
        <dbReference type="ARBA" id="ARBA00023002"/>
    </source>
</evidence>
<reference evidence="6 7" key="1">
    <citation type="submission" date="2022-06" db="EMBL/GenBank/DDBJ databases">
        <authorList>
            <person name="Xuan X."/>
        </authorList>
    </citation>
    <scope>NUCLEOTIDE SEQUENCE [LARGE SCALE GENOMIC DNA]</scope>
    <source>
        <strain evidence="6 7">2V75</strain>
    </source>
</reference>
<evidence type="ECO:0000256" key="3">
    <source>
        <dbReference type="ARBA" id="ARBA00022596"/>
    </source>
</evidence>
<dbReference type="SUPFAM" id="SSF56762">
    <property type="entry name" value="HydB/Nqo4-like"/>
    <property type="match status" value="1"/>
</dbReference>
<organism evidence="6 7">
    <name type="scientific">Robiginitalea marina</name>
    <dbReference type="NCBI Taxonomy" id="2954105"/>
    <lineage>
        <taxon>Bacteria</taxon>
        <taxon>Pseudomonadati</taxon>
        <taxon>Bacteroidota</taxon>
        <taxon>Flavobacteriia</taxon>
        <taxon>Flavobacteriales</taxon>
        <taxon>Flavobacteriaceae</taxon>
        <taxon>Robiginitalea</taxon>
    </lineage>
</organism>
<evidence type="ECO:0000256" key="1">
    <source>
        <dbReference type="ARBA" id="ARBA00001967"/>
    </source>
</evidence>
<dbReference type="Pfam" id="PF00374">
    <property type="entry name" value="NiFeSe_Hases"/>
    <property type="match status" value="2"/>
</dbReference>
<comment type="similarity">
    <text evidence="2">Belongs to the [NiFe]/[NiFeSe] hydrogenase large subunit family.</text>
</comment>
<evidence type="ECO:0000256" key="2">
    <source>
        <dbReference type="ARBA" id="ARBA00009292"/>
    </source>
</evidence>
<gene>
    <name evidence="6" type="ORF">NG653_00280</name>
</gene>
<dbReference type="Proteomes" id="UP001206312">
    <property type="component" value="Unassembled WGS sequence"/>
</dbReference>
<dbReference type="PANTHER" id="PTHR43600">
    <property type="entry name" value="COENZYME F420 HYDROGENASE, SUBUNIT ALPHA"/>
    <property type="match status" value="1"/>
</dbReference>
<dbReference type="InterPro" id="IPR018194">
    <property type="entry name" value="Ni-dep_hyd_lsu_Ni_BS"/>
</dbReference>
<comment type="caution">
    <text evidence="6">The sequence shown here is derived from an EMBL/GenBank/DDBJ whole genome shotgun (WGS) entry which is preliminary data.</text>
</comment>
<protein>
    <submittedName>
        <fullName evidence="6">Ni/Fe hydrogenase subunit alpha</fullName>
    </submittedName>
</protein>
<evidence type="ECO:0000313" key="6">
    <source>
        <dbReference type="EMBL" id="MCO5723270.1"/>
    </source>
</evidence>
<name>A0ABT1AUH4_9FLAO</name>
<proteinExistence type="inferred from homology"/>
<comment type="cofactor">
    <cofactor evidence="1">
        <name>Ni(2+)</name>
        <dbReference type="ChEBI" id="CHEBI:49786"/>
    </cofactor>
</comment>
<accession>A0ABT1AUH4</accession>
<sequence length="483" mass="54245">MSKKIIIDPVTRVEGHGRVTIHLDDAGKVEKTYFHIVEFRGFERFIQGHPYWEVPVLVQRLCGICPVSHHLAASKAIDQLAGIDPEALPGPANALRRLLHYAQIFQSHALHFFYLASPDLLYGVDAPELKRNVMAVAMDNKELARKGILMRKFGQELIQAIAGKKIHGLTCLPGGVHKALTLEEITYFLDGKSIPDVDTMIAWSLEILDFIKEYHAKHQSFMDHFASLPSGHLGMVSEKGDLELYHGVMRAIDAEGRVTLKDVSTDSYQDYFSEHVERWSYMKFPYLKHLGLEKGWNRVGPLARINICDRIPTPLAERERHLFFALSGVSVNNHTMYTHWARLIELLHCAELIKDLLHNPEILGTNLVREGTPRKEGIGILEAPRGTLIHHYEVDDNGMITRCNLIVSTTHNNEAMNRTVNRVAGEVISEQGTITEGMLNQVEVAIRAYDPCLSCATQALGKMPLQVELYGPGNELLKTVSSS</sequence>